<dbReference type="RefSeq" id="WP_091030551.1">
    <property type="nucleotide sequence ID" value="NZ_FNAD01000003.1"/>
</dbReference>
<evidence type="ECO:0000313" key="3">
    <source>
        <dbReference type="Proteomes" id="UP000198949"/>
    </source>
</evidence>
<reference evidence="3" key="1">
    <citation type="submission" date="2016-10" db="EMBL/GenBank/DDBJ databases">
        <authorList>
            <person name="Varghese N."/>
            <person name="Submissions S."/>
        </authorList>
    </citation>
    <scope>NUCLEOTIDE SEQUENCE [LARGE SCALE GENOMIC DNA]</scope>
    <source>
        <strain evidence="3">CGMCC 4.3516</strain>
    </source>
</reference>
<dbReference type="EMBL" id="FNAD01000003">
    <property type="protein sequence ID" value="SDD31224.1"/>
    <property type="molecule type" value="Genomic_DNA"/>
</dbReference>
<gene>
    <name evidence="2" type="ORF">SAMN05216270_10392</name>
</gene>
<proteinExistence type="predicted"/>
<dbReference type="Proteomes" id="UP000198949">
    <property type="component" value="Unassembled WGS sequence"/>
</dbReference>
<accession>A0A1G6TQQ5</accession>
<keyword evidence="3" id="KW-1185">Reference proteome</keyword>
<organism evidence="2 3">
    <name type="scientific">Glycomyces harbinensis</name>
    <dbReference type="NCBI Taxonomy" id="58114"/>
    <lineage>
        <taxon>Bacteria</taxon>
        <taxon>Bacillati</taxon>
        <taxon>Actinomycetota</taxon>
        <taxon>Actinomycetes</taxon>
        <taxon>Glycomycetales</taxon>
        <taxon>Glycomycetaceae</taxon>
        <taxon>Glycomyces</taxon>
    </lineage>
</organism>
<feature type="region of interest" description="Disordered" evidence="1">
    <location>
        <begin position="26"/>
        <end position="57"/>
    </location>
</feature>
<evidence type="ECO:0000256" key="1">
    <source>
        <dbReference type="SAM" id="MobiDB-lite"/>
    </source>
</evidence>
<protein>
    <submittedName>
        <fullName evidence="2">Uncharacterized protein</fullName>
    </submittedName>
</protein>
<name>A0A1G6TQQ5_9ACTN</name>
<dbReference type="AlphaFoldDB" id="A0A1G6TQQ5"/>
<sequence>MNPSVVRLWKHVQEPLRIFQQLQQEADRSPGCIKSRASDPLKALGDPSKLIPKLPNPLVQPSVRPIKRVHSTAS</sequence>
<evidence type="ECO:0000313" key="2">
    <source>
        <dbReference type="EMBL" id="SDD31224.1"/>
    </source>
</evidence>